<dbReference type="KEGG" id="sphc:CVN68_03460"/>
<feature type="signal peptide" evidence="1">
    <location>
        <begin position="1"/>
        <end position="22"/>
    </location>
</feature>
<reference evidence="2 3" key="1">
    <citation type="submission" date="2017-11" db="EMBL/GenBank/DDBJ databases">
        <title>Complete genome sequence of Sphingomonas sp. Strain Cra20, a psychrotolerant potential plant growth promoting rhizobacteria.</title>
        <authorList>
            <person name="Luo Y."/>
        </authorList>
    </citation>
    <scope>NUCLEOTIDE SEQUENCE [LARGE SCALE GENOMIC DNA]</scope>
    <source>
        <strain evidence="2 3">Cra20</strain>
    </source>
</reference>
<sequence>MTGILPLLLATVAVTATSFASAASQTAQRKPDLADIAAGTYEGAVVADTRGGSQSDVTITVKRVAKNVVEVSSDYDRVPTVRIGLTRAMDAILAARPGNGFLIEQAKDPRRLDLSIDGATLIVRKQD</sequence>
<proteinExistence type="predicted"/>
<dbReference type="EMBL" id="CP024923">
    <property type="protein sequence ID" value="ATY31153.1"/>
    <property type="molecule type" value="Genomic_DNA"/>
</dbReference>
<keyword evidence="3" id="KW-1185">Reference proteome</keyword>
<accession>A0A2K8MBB9</accession>
<evidence type="ECO:0000256" key="1">
    <source>
        <dbReference type="SAM" id="SignalP"/>
    </source>
</evidence>
<evidence type="ECO:0000313" key="2">
    <source>
        <dbReference type="EMBL" id="ATY31153.1"/>
    </source>
</evidence>
<gene>
    <name evidence="2" type="ORF">CVN68_03460</name>
</gene>
<keyword evidence="1" id="KW-0732">Signal</keyword>
<evidence type="ECO:0000313" key="3">
    <source>
        <dbReference type="Proteomes" id="UP000229081"/>
    </source>
</evidence>
<feature type="chain" id="PRO_5014681527" evidence="1">
    <location>
        <begin position="23"/>
        <end position="127"/>
    </location>
</feature>
<dbReference type="Proteomes" id="UP000229081">
    <property type="component" value="Chromosome"/>
</dbReference>
<dbReference type="RefSeq" id="WP_100280964.1">
    <property type="nucleotide sequence ID" value="NZ_CP024923.1"/>
</dbReference>
<organism evidence="2 3">
    <name type="scientific">Sphingomonas psychrotolerans</name>
    <dbReference type="NCBI Taxonomy" id="1327635"/>
    <lineage>
        <taxon>Bacteria</taxon>
        <taxon>Pseudomonadati</taxon>
        <taxon>Pseudomonadota</taxon>
        <taxon>Alphaproteobacteria</taxon>
        <taxon>Sphingomonadales</taxon>
        <taxon>Sphingomonadaceae</taxon>
        <taxon>Sphingomonas</taxon>
    </lineage>
</organism>
<dbReference type="AlphaFoldDB" id="A0A2K8MBB9"/>
<dbReference type="OrthoDB" id="7576792at2"/>
<name>A0A2K8MBB9_9SPHN</name>
<protein>
    <submittedName>
        <fullName evidence="2">Uncharacterized protein</fullName>
    </submittedName>
</protein>